<dbReference type="PaxDb" id="214684-Q5KNU0"/>
<dbReference type="EMBL" id="AE017341">
    <property type="protein sequence ID" value="AAW41027.1"/>
    <property type="molecule type" value="Genomic_DNA"/>
</dbReference>
<dbReference type="Proteomes" id="UP000002149">
    <property type="component" value="Chromosome 1"/>
</dbReference>
<dbReference type="PANTHER" id="PTHR37784">
    <property type="entry name" value="PROTEIN MSN1"/>
    <property type="match status" value="1"/>
</dbReference>
<dbReference type="InterPro" id="IPR022210">
    <property type="entry name" value="TF_GCR1-like"/>
</dbReference>
<sequence length="822" mass="93135">MPATRRTKGLDAFQPADTLDPRTAHTMQDIAALRKSNLTLKTARQYATKNKQWYAYCAHMNFLTKDTVTPANAASYLYNWVLKLPPDHHRKKQAHILVREAQGGQVPQTVRGQEQGQTALFIEEDEEVDDSMLAGIDEPADPDTVQDERQMLLNGVNDLPDFKELRESLGYHGADSSLEHLLQCNQSLASVRLYLAALVDLWETQRQAGMNAFPSPRTKATNSILNALRRVRNEQSILRCDDKGDDLFYDGIATTENMKKLFLHYLHRDSVEGLRDLAAQAVGIHGLLRADDQLRITLSSMSLRLFEDEGPTPCRGVVFAIREGKTTHDGQIQYSTLLRNKDVTRCPVSFLVLYLFARFHFSEEPFINSDVSFPSLKNRQDWYHIPLFVSRQSNAVTRLKYDALNKSVRKALQSCNIHCRASTHTSRKWGAQLAEDGGAPEEDIMRQGRWCTKVMETVYLSKFPLKALRALAGFPKKKGSYYLPRDMEVPQELIESVFPWVDAAEAELFDPDRFQGDKAGRAFIKLMDWFRSVLIQDAPFIRQLEPDLFVWKHPVFSTPTFLAFEARALAEAQSAEARMSEDARQLIPELSDYLSTNFTALFKATYNIDTTLTGLAASVASNSQLIQEERRAEKYDALLNGIGDAFHAMARRQHSGSISSRSNVNAQESQTTSVLEGQHHGGFNPSASSNSVASQPNSASDSGDLVQLEALVYKMDREVGDVLELWDEYIVGRNGRLPVREMSQRNEFKKNEAEKKMFNRRKPIYEAIRDLARGMNMGEREAAGLIEEYRIKNSMGLNKLSNVVKEVVKNMIVHQSYRYRTL</sequence>
<dbReference type="OMA" id="GTSTECH"/>
<dbReference type="eggNOG" id="ENOG502SBAB">
    <property type="taxonomic scope" value="Eukaryota"/>
</dbReference>
<evidence type="ECO:0000313" key="5">
    <source>
        <dbReference type="Proteomes" id="UP000002149"/>
    </source>
</evidence>
<dbReference type="GeneID" id="3253303"/>
<dbReference type="AlphaFoldDB" id="Q5KNU0"/>
<dbReference type="GO" id="GO:0000978">
    <property type="term" value="F:RNA polymerase II cis-regulatory region sequence-specific DNA binding"/>
    <property type="evidence" value="ECO:0000318"/>
    <property type="project" value="GO_Central"/>
</dbReference>
<dbReference type="GO" id="GO:0000981">
    <property type="term" value="F:DNA-binding transcription factor activity, RNA polymerase II-specific"/>
    <property type="evidence" value="ECO:0000318"/>
    <property type="project" value="GO_Central"/>
</dbReference>
<protein>
    <submittedName>
        <fullName evidence="4">Transposable element-crypton-Cn1, putative</fullName>
    </submittedName>
</protein>
<dbReference type="KEGG" id="cne:CNA05340"/>
<evidence type="ECO:0000259" key="2">
    <source>
        <dbReference type="Pfam" id="PF12550"/>
    </source>
</evidence>
<dbReference type="HOGENOM" id="CLU_023043_0_0_1"/>
<feature type="domain" description="Transcription activator GCR1-like" evidence="2">
    <location>
        <begin position="713"/>
        <end position="790"/>
    </location>
</feature>
<dbReference type="STRING" id="214684.Q5KNU0"/>
<dbReference type="VEuPathDB" id="FungiDB:CNA05340"/>
<evidence type="ECO:0000256" key="1">
    <source>
        <dbReference type="SAM" id="MobiDB-lite"/>
    </source>
</evidence>
<feature type="region of interest" description="Disordered" evidence="1">
    <location>
        <begin position="653"/>
        <end position="701"/>
    </location>
</feature>
<keyword evidence="5" id="KW-1185">Reference proteome</keyword>
<accession>Q55ZH4</accession>
<accession>Q5KNU0</accession>
<dbReference type="InterPro" id="IPR031872">
    <property type="entry name" value="NDC10_II"/>
</dbReference>
<dbReference type="OrthoDB" id="2576290at2759"/>
<dbReference type="InterPro" id="IPR011010">
    <property type="entry name" value="DNA_brk_join_enz"/>
</dbReference>
<feature type="compositionally biased region" description="Polar residues" evidence="1">
    <location>
        <begin position="655"/>
        <end position="675"/>
    </location>
</feature>
<feature type="domain" description="Ndc10" evidence="3">
    <location>
        <begin position="206"/>
        <end position="561"/>
    </location>
</feature>
<dbReference type="RefSeq" id="XP_566846.1">
    <property type="nucleotide sequence ID" value="XM_566846.1"/>
</dbReference>
<organism evidence="4 5">
    <name type="scientific">Cryptococcus deneoformans (strain JEC21 / ATCC MYA-565)</name>
    <name type="common">Cryptococcus neoformans var. neoformans serotype D</name>
    <dbReference type="NCBI Taxonomy" id="214684"/>
    <lineage>
        <taxon>Eukaryota</taxon>
        <taxon>Fungi</taxon>
        <taxon>Dikarya</taxon>
        <taxon>Basidiomycota</taxon>
        <taxon>Agaricomycotina</taxon>
        <taxon>Tremellomycetes</taxon>
        <taxon>Tremellales</taxon>
        <taxon>Cryptococcaceae</taxon>
        <taxon>Cryptococcus</taxon>
        <taxon>Cryptococcus neoformans species complex</taxon>
    </lineage>
</organism>
<reference evidence="4 5" key="1">
    <citation type="journal article" date="2005" name="Science">
        <title>The genome of the basidiomycetous yeast and human pathogen Cryptococcus neoformans.</title>
        <authorList>
            <person name="Loftus B.J."/>
            <person name="Fung E."/>
            <person name="Roncaglia P."/>
            <person name="Rowley D."/>
            <person name="Amedeo P."/>
            <person name="Bruno D."/>
            <person name="Vamathevan J."/>
            <person name="Miranda M."/>
            <person name="Anderson I.J."/>
            <person name="Fraser J.A."/>
            <person name="Allen J.E."/>
            <person name="Bosdet I.E."/>
            <person name="Brent M.R."/>
            <person name="Chiu R."/>
            <person name="Doering T.L."/>
            <person name="Donlin M.J."/>
            <person name="D'Souza C.A."/>
            <person name="Fox D.S."/>
            <person name="Grinberg V."/>
            <person name="Fu J."/>
            <person name="Fukushima M."/>
            <person name="Haas B.J."/>
            <person name="Huang J.C."/>
            <person name="Janbon G."/>
            <person name="Jones S.J."/>
            <person name="Koo H.L."/>
            <person name="Krzywinski M.I."/>
            <person name="Kwon-Chung J.K."/>
            <person name="Lengeler K.B."/>
            <person name="Maiti R."/>
            <person name="Marra M.A."/>
            <person name="Marra R.E."/>
            <person name="Mathewson C.A."/>
            <person name="Mitchell T.G."/>
            <person name="Pertea M."/>
            <person name="Riggs F.R."/>
            <person name="Salzberg S.L."/>
            <person name="Schein J.E."/>
            <person name="Shvartsbeyn A."/>
            <person name="Shin H."/>
            <person name="Shumway M."/>
            <person name="Specht C.A."/>
            <person name="Suh B.B."/>
            <person name="Tenney A."/>
            <person name="Utterback T.R."/>
            <person name="Wickes B.L."/>
            <person name="Wortman J.R."/>
            <person name="Wye N.H."/>
            <person name="Kronstad J.W."/>
            <person name="Lodge J.K."/>
            <person name="Heitman J."/>
            <person name="Davis R.W."/>
            <person name="Fraser C.M."/>
            <person name="Hyman R.W."/>
        </authorList>
    </citation>
    <scope>NUCLEOTIDE SEQUENCE [LARGE SCALE GENOMIC DNA]</scope>
    <source>
        <strain evidence="5">JEC21 / ATCC MYA-565</strain>
    </source>
</reference>
<gene>
    <name evidence="4" type="ordered locus">CNA05340</name>
</gene>
<dbReference type="FunFam" id="1.10.443.20:FF:000002">
    <property type="entry name" value="Transposable element-crypton-Cn1, putative"/>
    <property type="match status" value="1"/>
</dbReference>
<feature type="compositionally biased region" description="Polar residues" evidence="1">
    <location>
        <begin position="685"/>
        <end position="701"/>
    </location>
</feature>
<dbReference type="InParanoid" id="Q5KNU0"/>
<dbReference type="PANTHER" id="PTHR37784:SF2">
    <property type="entry name" value="HIGH-OSMOLARITY-INDUCED TRANSCRIPTION PROTEIN 1"/>
    <property type="match status" value="1"/>
</dbReference>
<proteinExistence type="predicted"/>
<evidence type="ECO:0000313" key="4">
    <source>
        <dbReference type="EMBL" id="AAW41027.1"/>
    </source>
</evidence>
<dbReference type="Gene3D" id="1.10.443.20">
    <property type="entry name" value="Centromere DNA-binding protein complex CBF3 subunit, domain 2"/>
    <property type="match status" value="1"/>
</dbReference>
<name>Q5KNU0_CRYD1</name>
<evidence type="ECO:0000259" key="3">
    <source>
        <dbReference type="Pfam" id="PF16787"/>
    </source>
</evidence>
<dbReference type="InterPro" id="IPR038279">
    <property type="entry name" value="Ndc10_dom2_sf"/>
</dbReference>
<dbReference type="InterPro" id="IPR052146">
    <property type="entry name" value="HOT1"/>
</dbReference>
<dbReference type="Pfam" id="PF12550">
    <property type="entry name" value="GCR1_C"/>
    <property type="match status" value="1"/>
</dbReference>
<dbReference type="SUPFAM" id="SSF56349">
    <property type="entry name" value="DNA breaking-rejoining enzymes"/>
    <property type="match status" value="1"/>
</dbReference>
<dbReference type="Pfam" id="PF16787">
    <property type="entry name" value="NDC10_II"/>
    <property type="match status" value="1"/>
</dbReference>
<dbReference type="GO" id="GO:0060963">
    <property type="term" value="P:positive regulation of ribosomal protein gene transcription by RNA polymerase II"/>
    <property type="evidence" value="ECO:0000318"/>
    <property type="project" value="GO_Central"/>
</dbReference>